<dbReference type="GO" id="GO:0007165">
    <property type="term" value="P:signal transduction"/>
    <property type="evidence" value="ECO:0007669"/>
    <property type="project" value="InterPro"/>
</dbReference>
<evidence type="ECO:0000259" key="11">
    <source>
        <dbReference type="PROSITE" id="PS50200"/>
    </source>
</evidence>
<dbReference type="InParanoid" id="F6ZN60"/>
<keyword evidence="7" id="KW-0446">Lipid-binding</keyword>
<dbReference type="PROSITE" id="PS50057">
    <property type="entry name" value="FERM_3"/>
    <property type="match status" value="1"/>
</dbReference>
<keyword evidence="4" id="KW-0813">Transport</keyword>
<dbReference type="PANTHER" id="PTHR12431:SF14">
    <property type="entry name" value="LD15323P"/>
    <property type="match status" value="1"/>
</dbReference>
<reference evidence="12" key="2">
    <citation type="submission" date="2025-08" db="UniProtKB">
        <authorList>
            <consortium name="Ensembl"/>
        </authorList>
    </citation>
    <scope>IDENTIFICATION</scope>
</reference>
<dbReference type="GeneTree" id="ENSGT00950000183212"/>
<dbReference type="PROSITE" id="PS50200">
    <property type="entry name" value="RA"/>
    <property type="match status" value="1"/>
</dbReference>
<name>F6ZN60_CIOIN</name>
<dbReference type="FunCoup" id="F6ZN60">
    <property type="interactions" value="71"/>
</dbReference>
<dbReference type="HOGENOM" id="CLU_1118063_0_0_1"/>
<dbReference type="FunFam" id="1.20.80.60:FF:000001">
    <property type="entry name" value="Sorting nexin-17 isoform1"/>
    <property type="match status" value="1"/>
</dbReference>
<dbReference type="STRING" id="7719.ENSCINP00000022180"/>
<comment type="similarity">
    <text evidence="3">Belongs to the sorting nexin family.</text>
</comment>
<dbReference type="GO" id="GO:0005769">
    <property type="term" value="C:early endosome"/>
    <property type="evidence" value="ECO:0000318"/>
    <property type="project" value="GO_Central"/>
</dbReference>
<dbReference type="InterPro" id="IPR001683">
    <property type="entry name" value="PX_dom"/>
</dbReference>
<evidence type="ECO:0000256" key="6">
    <source>
        <dbReference type="ARBA" id="ARBA00022927"/>
    </source>
</evidence>
<dbReference type="InterPro" id="IPR000299">
    <property type="entry name" value="FERM_domain"/>
</dbReference>
<dbReference type="FunFam" id="3.30.1520.10:FF:000008">
    <property type="entry name" value="Sorting nexin-17 isoform1"/>
    <property type="match status" value="1"/>
</dbReference>
<feature type="domain" description="PX" evidence="10">
    <location>
        <begin position="1"/>
        <end position="108"/>
    </location>
</feature>
<dbReference type="AlphaFoldDB" id="F6ZN60"/>
<dbReference type="Gene3D" id="1.20.80.60">
    <property type="match status" value="1"/>
</dbReference>
<dbReference type="InterPro" id="IPR028666">
    <property type="entry name" value="SNX17_FERM_N"/>
</dbReference>
<evidence type="ECO:0000259" key="9">
    <source>
        <dbReference type="PROSITE" id="PS50057"/>
    </source>
</evidence>
<dbReference type="SUPFAM" id="SSF64268">
    <property type="entry name" value="PX domain"/>
    <property type="match status" value="1"/>
</dbReference>
<reference evidence="12" key="3">
    <citation type="submission" date="2025-09" db="UniProtKB">
        <authorList>
            <consortium name="Ensembl"/>
        </authorList>
    </citation>
    <scope>IDENTIFICATION</scope>
</reference>
<dbReference type="PROSITE" id="PS50195">
    <property type="entry name" value="PX"/>
    <property type="match status" value="1"/>
</dbReference>
<organism evidence="12 13">
    <name type="scientific">Ciona intestinalis</name>
    <name type="common">Transparent sea squirt</name>
    <name type="synonym">Ascidia intestinalis</name>
    <dbReference type="NCBI Taxonomy" id="7719"/>
    <lineage>
        <taxon>Eukaryota</taxon>
        <taxon>Metazoa</taxon>
        <taxon>Chordata</taxon>
        <taxon>Tunicata</taxon>
        <taxon>Ascidiacea</taxon>
        <taxon>Phlebobranchia</taxon>
        <taxon>Cionidae</taxon>
        <taxon>Ciona</taxon>
    </lineage>
</organism>
<evidence type="ECO:0000256" key="4">
    <source>
        <dbReference type="ARBA" id="ARBA00022448"/>
    </source>
</evidence>
<proteinExistence type="inferred from homology"/>
<dbReference type="Gene3D" id="3.10.20.90">
    <property type="entry name" value="Phosphatidylinositol 3-kinase Catalytic Subunit, Chain A, domain 1"/>
    <property type="match status" value="1"/>
</dbReference>
<evidence type="ECO:0000256" key="7">
    <source>
        <dbReference type="ARBA" id="ARBA00023121"/>
    </source>
</evidence>
<reference evidence="13" key="1">
    <citation type="journal article" date="2002" name="Science">
        <title>The draft genome of Ciona intestinalis: insights into chordate and vertebrate origins.</title>
        <authorList>
            <person name="Dehal P."/>
            <person name="Satou Y."/>
            <person name="Campbell R.K."/>
            <person name="Chapman J."/>
            <person name="Degnan B."/>
            <person name="De Tomaso A."/>
            <person name="Davidson B."/>
            <person name="Di Gregorio A."/>
            <person name="Gelpke M."/>
            <person name="Goodstein D.M."/>
            <person name="Harafuji N."/>
            <person name="Hastings K.E."/>
            <person name="Ho I."/>
            <person name="Hotta K."/>
            <person name="Huang W."/>
            <person name="Kawashima T."/>
            <person name="Lemaire P."/>
            <person name="Martinez D."/>
            <person name="Meinertzhagen I.A."/>
            <person name="Necula S."/>
            <person name="Nonaka M."/>
            <person name="Putnam N."/>
            <person name="Rash S."/>
            <person name="Saiga H."/>
            <person name="Satake M."/>
            <person name="Terry A."/>
            <person name="Yamada L."/>
            <person name="Wang H.G."/>
            <person name="Awazu S."/>
            <person name="Azumi K."/>
            <person name="Boore J."/>
            <person name="Branno M."/>
            <person name="Chin-Bow S."/>
            <person name="DeSantis R."/>
            <person name="Doyle S."/>
            <person name="Francino P."/>
            <person name="Keys D.N."/>
            <person name="Haga S."/>
            <person name="Hayashi H."/>
            <person name="Hino K."/>
            <person name="Imai K.S."/>
            <person name="Inaba K."/>
            <person name="Kano S."/>
            <person name="Kobayashi K."/>
            <person name="Kobayashi M."/>
            <person name="Lee B.I."/>
            <person name="Makabe K.W."/>
            <person name="Manohar C."/>
            <person name="Matassi G."/>
            <person name="Medina M."/>
            <person name="Mochizuki Y."/>
            <person name="Mount S."/>
            <person name="Morishita T."/>
            <person name="Miura S."/>
            <person name="Nakayama A."/>
            <person name="Nishizaka S."/>
            <person name="Nomoto H."/>
            <person name="Ohta F."/>
            <person name="Oishi K."/>
            <person name="Rigoutsos I."/>
            <person name="Sano M."/>
            <person name="Sasaki A."/>
            <person name="Sasakura Y."/>
            <person name="Shoguchi E."/>
            <person name="Shin-i T."/>
            <person name="Spagnuolo A."/>
            <person name="Stainier D."/>
            <person name="Suzuki M.M."/>
            <person name="Tassy O."/>
            <person name="Takatori N."/>
            <person name="Tokuoka M."/>
            <person name="Yagi K."/>
            <person name="Yoshizaki F."/>
            <person name="Wada S."/>
            <person name="Zhang C."/>
            <person name="Hyatt P.D."/>
            <person name="Larimer F."/>
            <person name="Detter C."/>
            <person name="Doggett N."/>
            <person name="Glavina T."/>
            <person name="Hawkins T."/>
            <person name="Richardson P."/>
            <person name="Lucas S."/>
            <person name="Kohara Y."/>
            <person name="Levine M."/>
            <person name="Satoh N."/>
            <person name="Rokhsar D.S."/>
        </authorList>
    </citation>
    <scope>NUCLEOTIDE SEQUENCE [LARGE SCALE GENOMIC DNA]</scope>
</reference>
<feature type="domain" description="FERM" evidence="9">
    <location>
        <begin position="116"/>
        <end position="270"/>
    </location>
</feature>
<dbReference type="OMA" id="QCYDEIY"/>
<evidence type="ECO:0000313" key="12">
    <source>
        <dbReference type="Ensembl" id="ENSCINP00000022180.2"/>
    </source>
</evidence>
<evidence type="ECO:0000256" key="8">
    <source>
        <dbReference type="ARBA" id="ARBA00023136"/>
    </source>
</evidence>
<gene>
    <name evidence="12" type="primary">LOC100177730</name>
</gene>
<evidence type="ECO:0000313" key="13">
    <source>
        <dbReference type="Proteomes" id="UP000008144"/>
    </source>
</evidence>
<evidence type="ECO:0000256" key="3">
    <source>
        <dbReference type="ARBA" id="ARBA00010883"/>
    </source>
</evidence>
<dbReference type="Proteomes" id="UP000008144">
    <property type="component" value="Unassembled WGS sequence"/>
</dbReference>
<keyword evidence="8" id="KW-0472">Membrane</keyword>
<evidence type="ECO:0000259" key="10">
    <source>
        <dbReference type="PROSITE" id="PS50195"/>
    </source>
</evidence>
<dbReference type="SMART" id="SM00312">
    <property type="entry name" value="PX"/>
    <property type="match status" value="1"/>
</dbReference>
<accession>F6ZN60</accession>
<comment type="subcellular location">
    <subcellularLocation>
        <location evidence="2">Early endosome</location>
    </subcellularLocation>
    <subcellularLocation>
        <location evidence="1">Endomembrane system</location>
        <topology evidence="1">Peripheral membrane protein</topology>
    </subcellularLocation>
</comment>
<dbReference type="Ensembl" id="ENSCINT00000022426.2">
    <property type="protein sequence ID" value="ENSCINP00000022180.2"/>
    <property type="gene ID" value="ENSCING00000004130.3"/>
</dbReference>
<dbReference type="Pfam" id="PF00787">
    <property type="entry name" value="PX"/>
    <property type="match status" value="1"/>
</dbReference>
<dbReference type="GO" id="GO:0035091">
    <property type="term" value="F:phosphatidylinositol binding"/>
    <property type="evidence" value="ECO:0000318"/>
    <property type="project" value="GO_Central"/>
</dbReference>
<dbReference type="GO" id="GO:0006886">
    <property type="term" value="P:intracellular protein transport"/>
    <property type="evidence" value="ECO:0000318"/>
    <property type="project" value="GO_Central"/>
</dbReference>
<feature type="domain" description="Ras-associating" evidence="11">
    <location>
        <begin position="118"/>
        <end position="204"/>
    </location>
</feature>
<sequence length="270" mass="31480">MHFSIPDTEEIEDSTGSSYKVFNVHVNGVLHCSVRYSQLHDLNNQFRKELKLKTLPQFPPKKLLQLNDSNLKERRVQLEKYIQEVSQDPMLSNSDIFNAFLRRAQQETRREESIPVSLNIYLLNGSKVQLNISSTDQTDDVLENTIVTIGLPEDLTYYFGLYLVRSDNQPTVIRQLQDFECPYISLKSLNDRRLYKIVIRKSYWDQCYDEIYKTDRTALNLLHSQAENDVKVGWTGCSDAAKVQLTTFNKRGSKKEFLELCQTLQNYGYI</sequence>
<dbReference type="InterPro" id="IPR036871">
    <property type="entry name" value="PX_dom_sf"/>
</dbReference>
<evidence type="ECO:0000256" key="5">
    <source>
        <dbReference type="ARBA" id="ARBA00022753"/>
    </source>
</evidence>
<dbReference type="CDD" id="cd06885">
    <property type="entry name" value="PX_SNX17_31"/>
    <property type="match status" value="1"/>
</dbReference>
<dbReference type="GO" id="GO:0032456">
    <property type="term" value="P:endocytic recycling"/>
    <property type="evidence" value="ECO:0000318"/>
    <property type="project" value="GO_Central"/>
</dbReference>
<dbReference type="InterPro" id="IPR048767">
    <property type="entry name" value="SNX17-31_FERM_F2"/>
</dbReference>
<evidence type="ECO:0000256" key="2">
    <source>
        <dbReference type="ARBA" id="ARBA00004412"/>
    </source>
</evidence>
<dbReference type="CDD" id="cd16121">
    <property type="entry name" value="FERM_F1_SNX17"/>
    <property type="match status" value="1"/>
</dbReference>
<dbReference type="Pfam" id="PF21271">
    <property type="entry name" value="SNX17-31_F2_FERM"/>
    <property type="match status" value="1"/>
</dbReference>
<dbReference type="InterPro" id="IPR048763">
    <property type="entry name" value="SNX17-31_FERM_F1"/>
</dbReference>
<dbReference type="PANTHER" id="PTHR12431">
    <property type="entry name" value="SORTING NEXIN 17 AND 27"/>
    <property type="match status" value="1"/>
</dbReference>
<keyword evidence="5" id="KW-0967">Endosome</keyword>
<dbReference type="Pfam" id="PF21273">
    <property type="entry name" value="SNX17-27-31_F1_FERM"/>
    <property type="match status" value="1"/>
</dbReference>
<protein>
    <submittedName>
        <fullName evidence="12">Sorting nexin-17</fullName>
    </submittedName>
</protein>
<dbReference type="InterPro" id="IPR000159">
    <property type="entry name" value="RA_dom"/>
</dbReference>
<keyword evidence="13" id="KW-1185">Reference proteome</keyword>
<evidence type="ECO:0000256" key="1">
    <source>
        <dbReference type="ARBA" id="ARBA00004184"/>
    </source>
</evidence>
<dbReference type="Gene3D" id="3.30.1520.10">
    <property type="entry name" value="Phox-like domain"/>
    <property type="match status" value="1"/>
</dbReference>
<keyword evidence="6" id="KW-0653">Protein transport</keyword>